<feature type="non-terminal residue" evidence="1">
    <location>
        <position position="1"/>
    </location>
</feature>
<protein>
    <submittedName>
        <fullName evidence="1">Uncharacterized protein</fullName>
    </submittedName>
</protein>
<name>A0A9D3V5F1_9ROSI</name>
<dbReference type="EMBL" id="JAIQCV010000008">
    <property type="protein sequence ID" value="KAH1072509.1"/>
    <property type="molecule type" value="Genomic_DNA"/>
</dbReference>
<reference evidence="1 2" key="1">
    <citation type="journal article" date="2021" name="Plant Biotechnol. J.">
        <title>Multi-omics assisted identification of the key and species-specific regulatory components of drought-tolerant mechanisms in Gossypium stocksii.</title>
        <authorList>
            <person name="Yu D."/>
            <person name="Ke L."/>
            <person name="Zhang D."/>
            <person name="Wu Y."/>
            <person name="Sun Y."/>
            <person name="Mei J."/>
            <person name="Sun J."/>
            <person name="Sun Y."/>
        </authorList>
    </citation>
    <scope>NUCLEOTIDE SEQUENCE [LARGE SCALE GENOMIC DNA]</scope>
    <source>
        <strain evidence="2">cv. E1</strain>
        <tissue evidence="1">Leaf</tissue>
    </source>
</reference>
<organism evidence="1 2">
    <name type="scientific">Gossypium stocksii</name>
    <dbReference type="NCBI Taxonomy" id="47602"/>
    <lineage>
        <taxon>Eukaryota</taxon>
        <taxon>Viridiplantae</taxon>
        <taxon>Streptophyta</taxon>
        <taxon>Embryophyta</taxon>
        <taxon>Tracheophyta</taxon>
        <taxon>Spermatophyta</taxon>
        <taxon>Magnoliopsida</taxon>
        <taxon>eudicotyledons</taxon>
        <taxon>Gunneridae</taxon>
        <taxon>Pentapetalae</taxon>
        <taxon>rosids</taxon>
        <taxon>malvids</taxon>
        <taxon>Malvales</taxon>
        <taxon>Malvaceae</taxon>
        <taxon>Malvoideae</taxon>
        <taxon>Gossypium</taxon>
    </lineage>
</organism>
<gene>
    <name evidence="1" type="ORF">J1N35_024837</name>
</gene>
<proteinExistence type="predicted"/>
<accession>A0A9D3V5F1</accession>
<sequence>YGQELEGKLGGSSWERILSLKCRYLALLNPFNYELFDAKGELELEAILDSHCSSRNAIVDLYVGFFKVDRVGPSSTNVAANA</sequence>
<evidence type="ECO:0000313" key="2">
    <source>
        <dbReference type="Proteomes" id="UP000828251"/>
    </source>
</evidence>
<keyword evidence="2" id="KW-1185">Reference proteome</keyword>
<dbReference type="Proteomes" id="UP000828251">
    <property type="component" value="Unassembled WGS sequence"/>
</dbReference>
<comment type="caution">
    <text evidence="1">The sequence shown here is derived from an EMBL/GenBank/DDBJ whole genome shotgun (WGS) entry which is preliminary data.</text>
</comment>
<dbReference type="AlphaFoldDB" id="A0A9D3V5F1"/>
<evidence type="ECO:0000313" key="1">
    <source>
        <dbReference type="EMBL" id="KAH1072509.1"/>
    </source>
</evidence>